<organism evidence="1 2">
    <name type="scientific">Escallonia rubra</name>
    <dbReference type="NCBI Taxonomy" id="112253"/>
    <lineage>
        <taxon>Eukaryota</taxon>
        <taxon>Viridiplantae</taxon>
        <taxon>Streptophyta</taxon>
        <taxon>Embryophyta</taxon>
        <taxon>Tracheophyta</taxon>
        <taxon>Spermatophyta</taxon>
        <taxon>Magnoliopsida</taxon>
        <taxon>eudicotyledons</taxon>
        <taxon>Gunneridae</taxon>
        <taxon>Pentapetalae</taxon>
        <taxon>asterids</taxon>
        <taxon>campanulids</taxon>
        <taxon>Escalloniales</taxon>
        <taxon>Escalloniaceae</taxon>
        <taxon>Escallonia</taxon>
    </lineage>
</organism>
<comment type="caution">
    <text evidence="1">The sequence shown here is derived from an EMBL/GenBank/DDBJ whole genome shotgun (WGS) entry which is preliminary data.</text>
</comment>
<protein>
    <submittedName>
        <fullName evidence="1">Uncharacterized protein</fullName>
    </submittedName>
</protein>
<accession>A0AA88Q9T1</accession>
<name>A0AA88Q9T1_9ASTE</name>
<keyword evidence="2" id="KW-1185">Reference proteome</keyword>
<dbReference type="PANTHER" id="PTHR33702:SF5">
    <property type="entry name" value="OS01G0308600 PROTEIN"/>
    <property type="match status" value="1"/>
</dbReference>
<dbReference type="EMBL" id="JAVXUO010003229">
    <property type="protein sequence ID" value="KAK2965223.1"/>
    <property type="molecule type" value="Genomic_DNA"/>
</dbReference>
<proteinExistence type="predicted"/>
<sequence>MEGVSTRVYRGLKGYWRRRGYERLGGSGRRKVATRVELGSPGSNRRRRFWRIKITPRIKLRFSPRRFFTGLRDAYVRMMLRLAQSGAVGHGVGFAGNGIGGFGAPPIKEYDEKRIVEIYKALVLAQGQLVPRDAARIRSQICLATVNEDS</sequence>
<dbReference type="Proteomes" id="UP001187471">
    <property type="component" value="Unassembled WGS sequence"/>
</dbReference>
<dbReference type="AlphaFoldDB" id="A0AA88Q9T1"/>
<reference evidence="1" key="1">
    <citation type="submission" date="2022-12" db="EMBL/GenBank/DDBJ databases">
        <title>Draft genome assemblies for two species of Escallonia (Escalloniales).</title>
        <authorList>
            <person name="Chanderbali A."/>
            <person name="Dervinis C."/>
            <person name="Anghel I."/>
            <person name="Soltis D."/>
            <person name="Soltis P."/>
            <person name="Zapata F."/>
        </authorList>
    </citation>
    <scope>NUCLEOTIDE SEQUENCE</scope>
    <source>
        <strain evidence="1">UCBG92.1500</strain>
        <tissue evidence="1">Leaf</tissue>
    </source>
</reference>
<evidence type="ECO:0000313" key="2">
    <source>
        <dbReference type="Proteomes" id="UP001187471"/>
    </source>
</evidence>
<gene>
    <name evidence="1" type="ORF">RJ640_019978</name>
</gene>
<dbReference type="PANTHER" id="PTHR33702">
    <property type="entry name" value="BNAA09G40010D PROTEIN"/>
    <property type="match status" value="1"/>
</dbReference>
<evidence type="ECO:0000313" key="1">
    <source>
        <dbReference type="EMBL" id="KAK2965223.1"/>
    </source>
</evidence>